<evidence type="ECO:0000256" key="1">
    <source>
        <dbReference type="ARBA" id="ARBA00004479"/>
    </source>
</evidence>
<dbReference type="PANTHER" id="PTHR15036">
    <property type="entry name" value="PIKACHURIN-LIKE PROTEIN"/>
    <property type="match status" value="1"/>
</dbReference>
<feature type="domain" description="F5/8 type C" evidence="14">
    <location>
        <begin position="40"/>
        <end position="147"/>
    </location>
</feature>
<feature type="domain" description="EGF-like" evidence="16">
    <location>
        <begin position="515"/>
        <end position="552"/>
    </location>
</feature>
<comment type="subcellular location">
    <subcellularLocation>
        <location evidence="1">Membrane</location>
        <topology evidence="1">Single-pass type I membrane protein</topology>
    </subcellularLocation>
</comment>
<feature type="disulfide bond" evidence="12">
    <location>
        <begin position="898"/>
        <end position="925"/>
    </location>
</feature>
<dbReference type="InterPro" id="IPR002181">
    <property type="entry name" value="Fibrinogen_a/b/g_C_dom"/>
</dbReference>
<keyword evidence="5" id="KW-0732">Signal</keyword>
<dbReference type="InterPro" id="IPR050372">
    <property type="entry name" value="Neurexin-related_CASP"/>
</dbReference>
<evidence type="ECO:0000256" key="2">
    <source>
        <dbReference type="ARBA" id="ARBA00010241"/>
    </source>
</evidence>
<evidence type="ECO:0000256" key="9">
    <source>
        <dbReference type="ARBA" id="ARBA00023157"/>
    </source>
</evidence>
<dbReference type="PROSITE" id="PS51406">
    <property type="entry name" value="FIBRINOGEN_C_2"/>
    <property type="match status" value="1"/>
</dbReference>
<reference evidence="18" key="2">
    <citation type="submission" date="2025-09" db="UniProtKB">
        <authorList>
            <consortium name="Ensembl"/>
        </authorList>
    </citation>
    <scope>IDENTIFICATION</scope>
</reference>
<dbReference type="Gene3D" id="2.60.120.260">
    <property type="entry name" value="Galactose-binding domain-like"/>
    <property type="match status" value="1"/>
</dbReference>
<evidence type="ECO:0000256" key="7">
    <source>
        <dbReference type="ARBA" id="ARBA00022989"/>
    </source>
</evidence>
<dbReference type="PROSITE" id="PS01286">
    <property type="entry name" value="FA58C_2"/>
    <property type="match status" value="1"/>
</dbReference>
<evidence type="ECO:0000259" key="17">
    <source>
        <dbReference type="PROSITE" id="PS51406"/>
    </source>
</evidence>
<dbReference type="PROSITE" id="PS50026">
    <property type="entry name" value="EGF_3"/>
    <property type="match status" value="2"/>
</dbReference>
<keyword evidence="6" id="KW-0677">Repeat</keyword>
<evidence type="ECO:0000256" key="8">
    <source>
        <dbReference type="ARBA" id="ARBA00023136"/>
    </source>
</evidence>
<feature type="domain" description="Laminin G" evidence="15">
    <location>
        <begin position="760"/>
        <end position="925"/>
    </location>
</feature>
<dbReference type="SUPFAM" id="SSF49899">
    <property type="entry name" value="Concanavalin A-like lectins/glucanases"/>
    <property type="match status" value="4"/>
</dbReference>
<dbReference type="Pfam" id="PF00754">
    <property type="entry name" value="F5_F8_type_C"/>
    <property type="match status" value="1"/>
</dbReference>
<keyword evidence="10" id="KW-0325">Glycoprotein</keyword>
<evidence type="ECO:0000313" key="19">
    <source>
        <dbReference type="Proteomes" id="UP000694391"/>
    </source>
</evidence>
<keyword evidence="19" id="KW-1185">Reference proteome</keyword>
<reference evidence="18" key="1">
    <citation type="submission" date="2025-08" db="UniProtKB">
        <authorList>
            <consortium name="Ensembl"/>
        </authorList>
    </citation>
    <scope>IDENTIFICATION</scope>
</reference>
<evidence type="ECO:0000313" key="18">
    <source>
        <dbReference type="Ensembl" id="ENSCAFP00020007935.1"/>
    </source>
</evidence>
<evidence type="ECO:0000256" key="3">
    <source>
        <dbReference type="ARBA" id="ARBA00022536"/>
    </source>
</evidence>
<keyword evidence="9 12" id="KW-1015">Disulfide bond</keyword>
<dbReference type="GO" id="GO:0005604">
    <property type="term" value="C:basement membrane"/>
    <property type="evidence" value="ECO:0007669"/>
    <property type="project" value="UniProtKB-ARBA"/>
</dbReference>
<feature type="domain" description="Laminin G" evidence="15">
    <location>
        <begin position="340"/>
        <end position="513"/>
    </location>
</feature>
<dbReference type="CDD" id="cd00054">
    <property type="entry name" value="EGF_CA"/>
    <property type="match status" value="2"/>
</dbReference>
<dbReference type="GeneTree" id="ENSGT00940000160228"/>
<feature type="domain" description="Fibrinogen C-terminal" evidence="17">
    <location>
        <begin position="551"/>
        <end position="603"/>
    </location>
</feature>
<keyword evidence="4 13" id="KW-0812">Transmembrane</keyword>
<evidence type="ECO:0000256" key="5">
    <source>
        <dbReference type="ARBA" id="ARBA00022729"/>
    </source>
</evidence>
<feature type="domain" description="Laminin G" evidence="15">
    <location>
        <begin position="153"/>
        <end position="334"/>
    </location>
</feature>
<evidence type="ECO:0000256" key="6">
    <source>
        <dbReference type="ARBA" id="ARBA00022737"/>
    </source>
</evidence>
<dbReference type="Pfam" id="PF00008">
    <property type="entry name" value="EGF"/>
    <property type="match status" value="1"/>
</dbReference>
<evidence type="ECO:0000256" key="13">
    <source>
        <dbReference type="SAM" id="Phobius"/>
    </source>
</evidence>
<dbReference type="SUPFAM" id="SSF56496">
    <property type="entry name" value="Fibrinogen C-terminal domain-like"/>
    <property type="match status" value="1"/>
</dbReference>
<feature type="domain" description="EGF-like" evidence="16">
    <location>
        <begin position="926"/>
        <end position="964"/>
    </location>
</feature>
<dbReference type="Gene3D" id="2.60.120.1000">
    <property type="match status" value="1"/>
</dbReference>
<dbReference type="Proteomes" id="UP000694391">
    <property type="component" value="Unplaced"/>
</dbReference>
<evidence type="ECO:0000256" key="10">
    <source>
        <dbReference type="ARBA" id="ARBA00023180"/>
    </source>
</evidence>
<dbReference type="InterPro" id="IPR001881">
    <property type="entry name" value="EGF-like_Ca-bd_dom"/>
</dbReference>
<dbReference type="Pfam" id="PF02210">
    <property type="entry name" value="Laminin_G_2"/>
    <property type="match status" value="3"/>
</dbReference>
<evidence type="ECO:0000256" key="12">
    <source>
        <dbReference type="PROSITE-ProRule" id="PRU00122"/>
    </source>
</evidence>
<protein>
    <submittedName>
        <fullName evidence="18">Contactin-associated protein-like 3</fullName>
    </submittedName>
</protein>
<evidence type="ECO:0000259" key="16">
    <source>
        <dbReference type="PROSITE" id="PS50026"/>
    </source>
</evidence>
<dbReference type="InterPro" id="IPR000421">
    <property type="entry name" value="FA58C"/>
</dbReference>
<comment type="caution">
    <text evidence="11">Lacks conserved residue(s) required for the propagation of feature annotation.</text>
</comment>
<dbReference type="PANTHER" id="PTHR15036:SF36">
    <property type="entry name" value="CONTACTIN-ASSOCIATED PROTEIN-LIKE 3-RELATED"/>
    <property type="match status" value="1"/>
</dbReference>
<evidence type="ECO:0000259" key="15">
    <source>
        <dbReference type="PROSITE" id="PS50025"/>
    </source>
</evidence>
<dbReference type="SMART" id="SM00179">
    <property type="entry name" value="EGF_CA"/>
    <property type="match status" value="1"/>
</dbReference>
<comment type="similarity">
    <text evidence="2">Belongs to the neurexin family.</text>
</comment>
<dbReference type="Ensembl" id="ENSCAFT00020009199.1">
    <property type="protein sequence ID" value="ENSCAFP00020007935.1"/>
    <property type="gene ID" value="ENSCAFG00020005430.1"/>
</dbReference>
<name>A0A8C0QWG3_CANLU</name>
<keyword evidence="8 13" id="KW-0472">Membrane</keyword>
<dbReference type="PROSITE" id="PS50025">
    <property type="entry name" value="LAM_G_DOMAIN"/>
    <property type="match status" value="3"/>
</dbReference>
<dbReference type="Gene3D" id="2.10.25.10">
    <property type="entry name" value="Laminin"/>
    <property type="match status" value="2"/>
</dbReference>
<sequence length="1231" mass="135177">MNARAKGCRKSICTPEYLKGFFLFTMFLLFLFPLQGAGGWSPLVSDQYQWLQIDLGERMEVTAVATQGGYGSSDWVTSYILMFSDGGRNWKQYRHEESISGFPGNTNADSVVHYRLQPPFEARFLRFLPLAWNPKGRIGMRIEVYGCAYRSEMVNFDGKSSLLYTFNQKSVSPTKDVISLKFKTRQTDGILLHREGQNGKYITLELVKGKLILSLNSGHANLPSPDARVTLTLGSLLDDHHWHSVRIDLLNTQVNFTVDRHTQHFQAKGKSSYLDLDYEISFGGIPGHRKAVAFPHKNFDGCFENLYYNGVDIIDLSKKHKPQILIMGNVSFSCSHPQIVPVTFLSSRSYLALPGVAGEDKVSVAFQFRTWNRAGLLLTTQLRHGPGALTLVLDDGKLKTRVAKLTSRVMLPLNSGDCFWHLVSLSLKGNHLSVMVDGEAASVAHSLRGKIDSGDTYYLGGCPDSSSGPGCGGALAGFQGCLRLISIGDQEVDPITVQQGTLGRFRDLQIDSCGLMDRCLPSYCEHGGECSQSWDTFSCDCAHTGYTGATCHSSLYEQSCEAHKHRGNSSGLYYIDSDGSGPLGPALVYCNMTEDTTWTSVQHNGSHLARIKSSNGEGPRPVFFKYTASMEQLQAIIDRADHCQQELAFHCKRSRLSTRHDGTPVSWWVGRTNETHSYWGGSLPDAQKCACGLQGNCLDSQYHCNCDADRNEWTSDTVVLSHKEHLPVTQVAMRDTGQPHSEAAYALGPLLCQGDNSFWNSASFNTETSYLHFPTFRGELSADVSFFFKTTAPSGVFVENLGITDFIRLELQAPAEVTFSFDVGNGRCEVTVRSPTPFNDDRWHHVRAERNVKEASLQVDQLPTRTQPAPADGHARLQLNSQLFVGGTATRQRGFLGCIRSLRLNGLALDLEERATMTPGVEPGCPGHCSSYEHLCRNGGRCRERPRGVACDCAFSAYEGPFCESEISAYFGTGSSVIYNFQEHSNYTFNKNSSSFAALFHEDLTLAGEIATLSFRTTGTPSLLLYVSSFYEEYLSVILAPNGECWDPENKDTELENQDHNEMGPLGVKLQKGNTISRLAILVLLGVPPGADPDTLRAGARGFTGCLSAVRFGPAAPLKAALRPGGPAPVTVTVRGPVAAATRCGSGPTDGGQPLVNADRSDSAVIGGVIAVVIFILLCITAIAIRIYQQRWLYQKNESNIPQTGDNAETALKSEVNVQNIVSESQKEYFF</sequence>
<dbReference type="FunFam" id="2.60.120.200:FF:000026">
    <property type="entry name" value="contactin-associated protein-like 4 isoform X1"/>
    <property type="match status" value="1"/>
</dbReference>
<dbReference type="GO" id="GO:0016020">
    <property type="term" value="C:membrane"/>
    <property type="evidence" value="ECO:0007669"/>
    <property type="project" value="UniProtKB-SubCell"/>
</dbReference>
<dbReference type="SUPFAM" id="SSF57196">
    <property type="entry name" value="EGF/Laminin"/>
    <property type="match status" value="1"/>
</dbReference>
<dbReference type="SUPFAM" id="SSF49785">
    <property type="entry name" value="Galactose-binding domain-like"/>
    <property type="match status" value="1"/>
</dbReference>
<dbReference type="FunFam" id="2.60.120.260:FF:000016">
    <property type="entry name" value="Contactin-associated protein-like 4 isoform 1"/>
    <property type="match status" value="1"/>
</dbReference>
<accession>A0A8C0QWG3</accession>
<dbReference type="SMART" id="SM00282">
    <property type="entry name" value="LamG"/>
    <property type="match status" value="3"/>
</dbReference>
<dbReference type="Gene3D" id="2.60.120.200">
    <property type="match status" value="3"/>
</dbReference>
<dbReference type="SMART" id="SM00181">
    <property type="entry name" value="EGF"/>
    <property type="match status" value="2"/>
</dbReference>
<proteinExistence type="inferred from homology"/>
<evidence type="ECO:0000259" key="14">
    <source>
        <dbReference type="PROSITE" id="PS50022"/>
    </source>
</evidence>
<dbReference type="PROSITE" id="PS50022">
    <property type="entry name" value="FA58C_3"/>
    <property type="match status" value="1"/>
</dbReference>
<evidence type="ECO:0000256" key="4">
    <source>
        <dbReference type="ARBA" id="ARBA00022692"/>
    </source>
</evidence>
<feature type="transmembrane region" description="Helical" evidence="13">
    <location>
        <begin position="1164"/>
        <end position="1188"/>
    </location>
</feature>
<keyword evidence="3 11" id="KW-0245">EGF-like domain</keyword>
<organism evidence="18 19">
    <name type="scientific">Canis lupus dingo</name>
    <name type="common">dingo</name>
    <dbReference type="NCBI Taxonomy" id="286419"/>
    <lineage>
        <taxon>Eukaryota</taxon>
        <taxon>Metazoa</taxon>
        <taxon>Chordata</taxon>
        <taxon>Craniata</taxon>
        <taxon>Vertebrata</taxon>
        <taxon>Euteleostomi</taxon>
        <taxon>Mammalia</taxon>
        <taxon>Eutheria</taxon>
        <taxon>Laurasiatheria</taxon>
        <taxon>Carnivora</taxon>
        <taxon>Caniformia</taxon>
        <taxon>Canidae</taxon>
        <taxon>Canis</taxon>
    </lineage>
</organism>
<evidence type="ECO:0000256" key="11">
    <source>
        <dbReference type="PROSITE-ProRule" id="PRU00076"/>
    </source>
</evidence>
<dbReference type="InterPro" id="IPR036056">
    <property type="entry name" value="Fibrinogen-like_C"/>
</dbReference>
<dbReference type="InterPro" id="IPR000742">
    <property type="entry name" value="EGF"/>
</dbReference>
<dbReference type="CDD" id="cd00057">
    <property type="entry name" value="FA58C"/>
    <property type="match status" value="1"/>
</dbReference>
<dbReference type="AlphaFoldDB" id="A0A8C0QWG3"/>
<dbReference type="SMART" id="SM00231">
    <property type="entry name" value="FA58C"/>
    <property type="match status" value="1"/>
</dbReference>
<keyword evidence="7 13" id="KW-1133">Transmembrane helix</keyword>
<dbReference type="InterPro" id="IPR013320">
    <property type="entry name" value="ConA-like_dom_sf"/>
</dbReference>
<dbReference type="CDD" id="cd00110">
    <property type="entry name" value="LamG"/>
    <property type="match status" value="3"/>
</dbReference>
<dbReference type="GO" id="GO:0005509">
    <property type="term" value="F:calcium ion binding"/>
    <property type="evidence" value="ECO:0007669"/>
    <property type="project" value="InterPro"/>
</dbReference>
<dbReference type="InterPro" id="IPR001791">
    <property type="entry name" value="Laminin_G"/>
</dbReference>
<dbReference type="InterPro" id="IPR008979">
    <property type="entry name" value="Galactose-bd-like_sf"/>
</dbReference>
<dbReference type="PROSITE" id="PS01285">
    <property type="entry name" value="FA58C_1"/>
    <property type="match status" value="1"/>
</dbReference>